<reference evidence="5 6" key="1">
    <citation type="submission" date="2016-10" db="EMBL/GenBank/DDBJ databases">
        <authorList>
            <person name="de Groot N.N."/>
        </authorList>
    </citation>
    <scope>NUCLEOTIDE SEQUENCE [LARGE SCALE GENOMIC DNA]</scope>
    <source>
        <strain evidence="5 6">DSM 2179</strain>
    </source>
</reference>
<dbReference type="PANTHER" id="PTHR44591:SF3">
    <property type="entry name" value="RESPONSE REGULATORY DOMAIN-CONTAINING PROTEIN"/>
    <property type="match status" value="1"/>
</dbReference>
<dbReference type="EMBL" id="FNZK01000005">
    <property type="protein sequence ID" value="SEJ27788.1"/>
    <property type="molecule type" value="Genomic_DNA"/>
</dbReference>
<gene>
    <name evidence="5" type="ORF">SAMN05660742_105103</name>
</gene>
<dbReference type="GO" id="GO:0003723">
    <property type="term" value="F:RNA binding"/>
    <property type="evidence" value="ECO:0007669"/>
    <property type="project" value="InterPro"/>
</dbReference>
<feature type="modified residue" description="4-aspartylphosphate" evidence="2">
    <location>
        <position position="55"/>
    </location>
</feature>
<dbReference type="Gene3D" id="3.40.50.2300">
    <property type="match status" value="1"/>
</dbReference>
<evidence type="ECO:0000313" key="5">
    <source>
        <dbReference type="EMBL" id="SEJ27788.1"/>
    </source>
</evidence>
<dbReference type="AlphaFoldDB" id="A0A1H6XFA5"/>
<dbReference type="InterPro" id="IPR005561">
    <property type="entry name" value="ANTAR"/>
</dbReference>
<dbReference type="SMART" id="SM00448">
    <property type="entry name" value="REC"/>
    <property type="match status" value="1"/>
</dbReference>
<keyword evidence="1 2" id="KW-0597">Phosphoprotein</keyword>
<dbReference type="InterPro" id="IPR036388">
    <property type="entry name" value="WH-like_DNA-bd_sf"/>
</dbReference>
<dbReference type="InterPro" id="IPR050595">
    <property type="entry name" value="Bact_response_regulator"/>
</dbReference>
<name>A0A1H6XFA5_9FIRM</name>
<dbReference type="Pfam" id="PF00072">
    <property type="entry name" value="Response_reg"/>
    <property type="match status" value="1"/>
</dbReference>
<dbReference type="InterPro" id="IPR008327">
    <property type="entry name" value="Sig_transdc_resp-reg_antiterm"/>
</dbReference>
<dbReference type="SMART" id="SM01012">
    <property type="entry name" value="ANTAR"/>
    <property type="match status" value="1"/>
</dbReference>
<dbReference type="GO" id="GO:0000160">
    <property type="term" value="P:phosphorelay signal transduction system"/>
    <property type="evidence" value="ECO:0007669"/>
    <property type="project" value="InterPro"/>
</dbReference>
<dbReference type="Proteomes" id="UP000199662">
    <property type="component" value="Unassembled WGS sequence"/>
</dbReference>
<dbReference type="PROSITE" id="PS50921">
    <property type="entry name" value="ANTAR"/>
    <property type="match status" value="1"/>
</dbReference>
<organism evidence="5 6">
    <name type="scientific">Propionispira arboris</name>
    <dbReference type="NCBI Taxonomy" id="84035"/>
    <lineage>
        <taxon>Bacteria</taxon>
        <taxon>Bacillati</taxon>
        <taxon>Bacillota</taxon>
        <taxon>Negativicutes</taxon>
        <taxon>Selenomonadales</taxon>
        <taxon>Selenomonadaceae</taxon>
        <taxon>Propionispira</taxon>
    </lineage>
</organism>
<dbReference type="Pfam" id="PF03861">
    <property type="entry name" value="ANTAR"/>
    <property type="match status" value="1"/>
</dbReference>
<evidence type="ECO:0000259" key="3">
    <source>
        <dbReference type="PROSITE" id="PS50110"/>
    </source>
</evidence>
<dbReference type="STRING" id="84035.SAMN05660742_105103"/>
<dbReference type="Gene3D" id="1.10.10.10">
    <property type="entry name" value="Winged helix-like DNA-binding domain superfamily/Winged helix DNA-binding domain"/>
    <property type="match status" value="1"/>
</dbReference>
<evidence type="ECO:0000256" key="1">
    <source>
        <dbReference type="ARBA" id="ARBA00022553"/>
    </source>
</evidence>
<feature type="domain" description="ANTAR" evidence="4">
    <location>
        <begin position="124"/>
        <end position="185"/>
    </location>
</feature>
<dbReference type="PANTHER" id="PTHR44591">
    <property type="entry name" value="STRESS RESPONSE REGULATOR PROTEIN 1"/>
    <property type="match status" value="1"/>
</dbReference>
<feature type="domain" description="Response regulatory" evidence="3">
    <location>
        <begin position="5"/>
        <end position="118"/>
    </location>
</feature>
<sequence length="193" mass="21618">MKTLSILLAEDEILIRADMKEALEEAGHIVCAECDNGKKAIEQAKQMQPELAILDIMMPELNGLETAQMMHELNIPVIMVTANSQAKLIQRAEKVHVYGYIIKPVSEQNLLAAVQIAYARWAEMDCTSNELQKMQAALCAQKTISKARSLIQDRLGISAQEAHRRLSQEAMKRQMTLAALAEKILQQMTCKNK</sequence>
<proteinExistence type="predicted"/>
<dbReference type="RefSeq" id="WP_091830270.1">
    <property type="nucleotide sequence ID" value="NZ_FNZK01000005.1"/>
</dbReference>
<accession>A0A1H6XFA5</accession>
<dbReference type="PROSITE" id="PS50110">
    <property type="entry name" value="RESPONSE_REGULATORY"/>
    <property type="match status" value="1"/>
</dbReference>
<keyword evidence="6" id="KW-1185">Reference proteome</keyword>
<protein>
    <submittedName>
        <fullName evidence="5">Response regulator receiver and ANTAR domain protein</fullName>
    </submittedName>
</protein>
<dbReference type="PIRSF" id="PIRSF036382">
    <property type="entry name" value="RR_antiterm"/>
    <property type="match status" value="1"/>
</dbReference>
<dbReference type="SUPFAM" id="SSF52172">
    <property type="entry name" value="CheY-like"/>
    <property type="match status" value="1"/>
</dbReference>
<evidence type="ECO:0000313" key="6">
    <source>
        <dbReference type="Proteomes" id="UP000199662"/>
    </source>
</evidence>
<evidence type="ECO:0000256" key="2">
    <source>
        <dbReference type="PROSITE-ProRule" id="PRU00169"/>
    </source>
</evidence>
<dbReference type="InterPro" id="IPR001789">
    <property type="entry name" value="Sig_transdc_resp-reg_receiver"/>
</dbReference>
<evidence type="ECO:0000259" key="4">
    <source>
        <dbReference type="PROSITE" id="PS50921"/>
    </source>
</evidence>
<dbReference type="InterPro" id="IPR011006">
    <property type="entry name" value="CheY-like_superfamily"/>
</dbReference>